<protein>
    <submittedName>
        <fullName evidence="1">G-type lectin S-receptor-like serine/threonine-protein kinase</fullName>
    </submittedName>
</protein>
<evidence type="ECO:0000313" key="1">
    <source>
        <dbReference type="EMBL" id="KAI8010270.1"/>
    </source>
</evidence>
<feature type="non-terminal residue" evidence="1">
    <location>
        <position position="51"/>
    </location>
</feature>
<keyword evidence="2" id="KW-1185">Reference proteome</keyword>
<name>A0ACC0HAK7_9ERIC</name>
<comment type="caution">
    <text evidence="1">The sequence shown here is derived from an EMBL/GenBank/DDBJ whole genome shotgun (WGS) entry which is preliminary data.</text>
</comment>
<organism evidence="1 2">
    <name type="scientific">Camellia lanceoleosa</name>
    <dbReference type="NCBI Taxonomy" id="1840588"/>
    <lineage>
        <taxon>Eukaryota</taxon>
        <taxon>Viridiplantae</taxon>
        <taxon>Streptophyta</taxon>
        <taxon>Embryophyta</taxon>
        <taxon>Tracheophyta</taxon>
        <taxon>Spermatophyta</taxon>
        <taxon>Magnoliopsida</taxon>
        <taxon>eudicotyledons</taxon>
        <taxon>Gunneridae</taxon>
        <taxon>Pentapetalae</taxon>
        <taxon>asterids</taxon>
        <taxon>Ericales</taxon>
        <taxon>Theaceae</taxon>
        <taxon>Camellia</taxon>
    </lineage>
</organism>
<gene>
    <name evidence="1" type="ORF">LOK49_LG06G00614</name>
</gene>
<accession>A0ACC0HAK7</accession>
<proteinExistence type="predicted"/>
<feature type="non-terminal residue" evidence="1">
    <location>
        <position position="1"/>
    </location>
</feature>
<dbReference type="Proteomes" id="UP001060215">
    <property type="component" value="Chromosome 5"/>
</dbReference>
<reference evidence="1 2" key="1">
    <citation type="journal article" date="2022" name="Plant J.">
        <title>Chromosome-level genome of Camellia lanceoleosa provides a valuable resource for understanding genome evolution and self-incompatibility.</title>
        <authorList>
            <person name="Gong W."/>
            <person name="Xiao S."/>
            <person name="Wang L."/>
            <person name="Liao Z."/>
            <person name="Chang Y."/>
            <person name="Mo W."/>
            <person name="Hu G."/>
            <person name="Li W."/>
            <person name="Zhao G."/>
            <person name="Zhu H."/>
            <person name="Hu X."/>
            <person name="Ji K."/>
            <person name="Xiang X."/>
            <person name="Song Q."/>
            <person name="Yuan D."/>
            <person name="Jin S."/>
            <person name="Zhang L."/>
        </authorList>
    </citation>
    <scope>NUCLEOTIDE SEQUENCE [LARGE SCALE GENOMIC DNA]</scope>
    <source>
        <strain evidence="1">SQ_2022a</strain>
    </source>
</reference>
<sequence>AWRLYKEGKATELIDVQLRNSCNLTEVLRSIHVGLLCVQQRPGDRPSMESV</sequence>
<dbReference type="EMBL" id="CM045762">
    <property type="protein sequence ID" value="KAI8010270.1"/>
    <property type="molecule type" value="Genomic_DNA"/>
</dbReference>
<evidence type="ECO:0000313" key="2">
    <source>
        <dbReference type="Proteomes" id="UP001060215"/>
    </source>
</evidence>